<evidence type="ECO:0000256" key="7">
    <source>
        <dbReference type="ARBA" id="ARBA00022688"/>
    </source>
</evidence>
<proteinExistence type="inferred from homology"/>
<feature type="transmembrane region" description="Helical" evidence="12">
    <location>
        <begin position="211"/>
        <end position="233"/>
    </location>
</feature>
<keyword evidence="15" id="KW-1185">Reference proteome</keyword>
<dbReference type="FunFam" id="1.10.357.140:FF:000002">
    <property type="entry name" value="4-hydroxybenzoate octaprenyltransferase"/>
    <property type="match status" value="1"/>
</dbReference>
<dbReference type="InterPro" id="IPR030470">
    <property type="entry name" value="UbiA_prenylTrfase_CS"/>
</dbReference>
<evidence type="ECO:0000256" key="9">
    <source>
        <dbReference type="ARBA" id="ARBA00022842"/>
    </source>
</evidence>
<dbReference type="AlphaFoldDB" id="A0A4P6KVT3"/>
<evidence type="ECO:0000256" key="8">
    <source>
        <dbReference type="ARBA" id="ARBA00022692"/>
    </source>
</evidence>
<dbReference type="EC" id="2.5.1.39" evidence="12 13"/>
<keyword evidence="4 12" id="KW-1003">Cell membrane</keyword>
<dbReference type="EMBL" id="CP035913">
    <property type="protein sequence ID" value="QBE62997.1"/>
    <property type="molecule type" value="Genomic_DNA"/>
</dbReference>
<dbReference type="KEGG" id="plue:EWM63_08450"/>
<protein>
    <recommendedName>
        <fullName evidence="12 13">4-hydroxybenzoate octaprenyltransferase</fullName>
        <ecNumber evidence="12 13">2.5.1.39</ecNumber>
    </recommendedName>
    <alternativeName>
        <fullName evidence="12">4-HB polyprenyltransferase</fullName>
    </alternativeName>
</protein>
<dbReference type="InterPro" id="IPR044878">
    <property type="entry name" value="UbiA_sf"/>
</dbReference>
<dbReference type="OrthoDB" id="9782418at2"/>
<comment type="similarity">
    <text evidence="3 12">Belongs to the UbiA prenyltransferase family.</text>
</comment>
<evidence type="ECO:0000256" key="4">
    <source>
        <dbReference type="ARBA" id="ARBA00022475"/>
    </source>
</evidence>
<keyword evidence="11 12" id="KW-0472">Membrane</keyword>
<evidence type="ECO:0000256" key="1">
    <source>
        <dbReference type="ARBA" id="ARBA00001946"/>
    </source>
</evidence>
<dbReference type="UniPathway" id="UPA00232"/>
<sequence>MHASAPAPSKLQLYFRLVRLDKPIGTVLLLWPTLSALWLASNGVPDWHLLVIFCLGTLLMRSAGCAVNDYADQDFDRHVKRTADRPITSGRVSGKEALAIAATLSLVAFLLIQPLNALVKQLSVAALVIAGTYPYFKRFFAIPQAYLGIAFGFGIPMAFAAVQDTVPAWAWLLLLGNVFWAVAYDTEYAMVDRDDDLKIGIKTSAITFGRFDVAIVMLCYGVHLAILLAAGTYFGLGSWYKAGLAVAAACAVYHYFLIRGRERAPCFAAFRHNNYLGAAVFAGIALDFALR</sequence>
<evidence type="ECO:0000256" key="3">
    <source>
        <dbReference type="ARBA" id="ARBA00005985"/>
    </source>
</evidence>
<comment type="catalytic activity">
    <reaction evidence="12">
        <text>all-trans-octaprenyl diphosphate + 4-hydroxybenzoate = 4-hydroxy-3-(all-trans-octaprenyl)benzoate + diphosphate</text>
        <dbReference type="Rhea" id="RHEA:27782"/>
        <dbReference type="ChEBI" id="CHEBI:1617"/>
        <dbReference type="ChEBI" id="CHEBI:17879"/>
        <dbReference type="ChEBI" id="CHEBI:33019"/>
        <dbReference type="ChEBI" id="CHEBI:57711"/>
        <dbReference type="EC" id="2.5.1.39"/>
    </reaction>
</comment>
<evidence type="ECO:0000256" key="10">
    <source>
        <dbReference type="ARBA" id="ARBA00022989"/>
    </source>
</evidence>
<evidence type="ECO:0000256" key="11">
    <source>
        <dbReference type="ARBA" id="ARBA00023136"/>
    </source>
</evidence>
<name>A0A4P6KVT3_9BURK</name>
<dbReference type="RefSeq" id="WP_130186130.1">
    <property type="nucleotide sequence ID" value="NZ_CP035913.1"/>
</dbReference>
<evidence type="ECO:0000256" key="12">
    <source>
        <dbReference type="HAMAP-Rule" id="MF_01635"/>
    </source>
</evidence>
<keyword evidence="9 12" id="KW-0460">Magnesium</keyword>
<comment type="cofactor">
    <cofactor evidence="1 12">
        <name>Mg(2+)</name>
        <dbReference type="ChEBI" id="CHEBI:18420"/>
    </cofactor>
</comment>
<gene>
    <name evidence="12" type="primary">ubiA</name>
    <name evidence="14" type="ORF">EWM63_08450</name>
</gene>
<feature type="transmembrane region" description="Helical" evidence="12">
    <location>
        <begin position="20"/>
        <end position="41"/>
    </location>
</feature>
<dbReference type="FunFam" id="1.20.120.1780:FF:000001">
    <property type="entry name" value="4-hydroxybenzoate octaprenyltransferase"/>
    <property type="match status" value="1"/>
</dbReference>
<keyword evidence="5 12" id="KW-0997">Cell inner membrane</keyword>
<keyword evidence="10 12" id="KW-1133">Transmembrane helix</keyword>
<dbReference type="GO" id="GO:0008412">
    <property type="term" value="F:4-hydroxybenzoate polyprenyltransferase activity"/>
    <property type="evidence" value="ECO:0007669"/>
    <property type="project" value="UniProtKB-UniRule"/>
</dbReference>
<keyword evidence="7 12" id="KW-0831">Ubiquinone biosynthesis</keyword>
<dbReference type="Proteomes" id="UP000290637">
    <property type="component" value="Chromosome"/>
</dbReference>
<dbReference type="InterPro" id="IPR039653">
    <property type="entry name" value="Prenyltransferase"/>
</dbReference>
<dbReference type="PANTHER" id="PTHR11048:SF28">
    <property type="entry name" value="4-HYDROXYBENZOATE POLYPRENYLTRANSFERASE, MITOCHONDRIAL"/>
    <property type="match status" value="1"/>
</dbReference>
<evidence type="ECO:0000256" key="13">
    <source>
        <dbReference type="NCBIfam" id="TIGR01474"/>
    </source>
</evidence>
<evidence type="ECO:0000256" key="6">
    <source>
        <dbReference type="ARBA" id="ARBA00022679"/>
    </source>
</evidence>
<dbReference type="Pfam" id="PF01040">
    <property type="entry name" value="UbiA"/>
    <property type="match status" value="1"/>
</dbReference>
<comment type="pathway">
    <text evidence="12">Cofactor biosynthesis; ubiquinone biosynthesis.</text>
</comment>
<dbReference type="Gene3D" id="1.20.120.1780">
    <property type="entry name" value="UbiA prenyltransferase"/>
    <property type="match status" value="1"/>
</dbReference>
<feature type="transmembrane region" description="Helical" evidence="12">
    <location>
        <begin position="168"/>
        <end position="190"/>
    </location>
</feature>
<organism evidence="14 15">
    <name type="scientific">Pseudoduganella lutea</name>
    <dbReference type="NCBI Taxonomy" id="321985"/>
    <lineage>
        <taxon>Bacteria</taxon>
        <taxon>Pseudomonadati</taxon>
        <taxon>Pseudomonadota</taxon>
        <taxon>Betaproteobacteria</taxon>
        <taxon>Burkholderiales</taxon>
        <taxon>Oxalobacteraceae</taxon>
        <taxon>Telluria group</taxon>
        <taxon>Pseudoduganella</taxon>
    </lineage>
</organism>
<evidence type="ECO:0000313" key="14">
    <source>
        <dbReference type="EMBL" id="QBE62997.1"/>
    </source>
</evidence>
<dbReference type="HAMAP" id="MF_01635">
    <property type="entry name" value="UbiA"/>
    <property type="match status" value="1"/>
</dbReference>
<dbReference type="PROSITE" id="PS00943">
    <property type="entry name" value="UBIA"/>
    <property type="match status" value="1"/>
</dbReference>
<dbReference type="GO" id="GO:0005886">
    <property type="term" value="C:plasma membrane"/>
    <property type="evidence" value="ECO:0007669"/>
    <property type="project" value="UniProtKB-SubCell"/>
</dbReference>
<keyword evidence="8 12" id="KW-0812">Transmembrane</keyword>
<evidence type="ECO:0000256" key="5">
    <source>
        <dbReference type="ARBA" id="ARBA00022519"/>
    </source>
</evidence>
<comment type="subcellular location">
    <subcellularLocation>
        <location evidence="12">Cell inner membrane</location>
        <topology evidence="12">Multi-pass membrane protein</topology>
    </subcellularLocation>
    <subcellularLocation>
        <location evidence="2">Membrane</location>
        <topology evidence="2">Multi-pass membrane protein</topology>
    </subcellularLocation>
</comment>
<comment type="function">
    <text evidence="12">Catalyzes the prenylation of para-hydroxybenzoate (PHB) with an all-trans polyprenyl group. Mediates the second step in the final reaction sequence of ubiquinone-8 (UQ-8) biosynthesis, which is the condensation of the polyisoprenoid side chain with PHB, generating the first membrane-bound Q intermediate 3-octaprenyl-4-hydroxybenzoate.</text>
</comment>
<feature type="transmembrane region" description="Helical" evidence="12">
    <location>
        <begin position="239"/>
        <end position="258"/>
    </location>
</feature>
<dbReference type="InterPro" id="IPR006370">
    <property type="entry name" value="HB_polyprenyltransferase-like"/>
</dbReference>
<dbReference type="PANTHER" id="PTHR11048">
    <property type="entry name" value="PRENYLTRANSFERASES"/>
    <property type="match status" value="1"/>
</dbReference>
<accession>A0A4P6KVT3</accession>
<evidence type="ECO:0000256" key="2">
    <source>
        <dbReference type="ARBA" id="ARBA00004141"/>
    </source>
</evidence>
<feature type="transmembrane region" description="Helical" evidence="12">
    <location>
        <begin position="270"/>
        <end position="290"/>
    </location>
</feature>
<feature type="transmembrane region" description="Helical" evidence="12">
    <location>
        <begin position="92"/>
        <end position="112"/>
    </location>
</feature>
<feature type="transmembrane region" description="Helical" evidence="12">
    <location>
        <begin position="47"/>
        <end position="71"/>
    </location>
</feature>
<dbReference type="Gene3D" id="1.10.357.140">
    <property type="entry name" value="UbiA prenyltransferase"/>
    <property type="match status" value="1"/>
</dbReference>
<dbReference type="GO" id="GO:0006744">
    <property type="term" value="P:ubiquinone biosynthetic process"/>
    <property type="evidence" value="ECO:0007669"/>
    <property type="project" value="UniProtKB-UniRule"/>
</dbReference>
<dbReference type="NCBIfam" id="TIGR01474">
    <property type="entry name" value="ubiA_proteo"/>
    <property type="match status" value="1"/>
</dbReference>
<dbReference type="CDD" id="cd13959">
    <property type="entry name" value="PT_UbiA_COQ2"/>
    <property type="match status" value="1"/>
</dbReference>
<dbReference type="InterPro" id="IPR000537">
    <property type="entry name" value="UbiA_prenyltransferase"/>
</dbReference>
<keyword evidence="6 12" id="KW-0808">Transferase</keyword>
<evidence type="ECO:0000313" key="15">
    <source>
        <dbReference type="Proteomes" id="UP000290637"/>
    </source>
</evidence>
<reference evidence="14 15" key="1">
    <citation type="submission" date="2019-02" db="EMBL/GenBank/DDBJ databases">
        <title>Draft Genome Sequences of Six Type Strains of the Genus Massilia.</title>
        <authorList>
            <person name="Miess H."/>
            <person name="Frediansyhah A."/>
            <person name="Gross H."/>
        </authorList>
    </citation>
    <scope>NUCLEOTIDE SEQUENCE [LARGE SCALE GENOMIC DNA]</scope>
    <source>
        <strain evidence="14 15">DSM 17473</strain>
    </source>
</reference>
<feature type="transmembrane region" description="Helical" evidence="12">
    <location>
        <begin position="145"/>
        <end position="162"/>
    </location>
</feature>